<dbReference type="AlphaFoldDB" id="A0A5C7HE13"/>
<sequence length="209" mass="23491">MIVARLRTVGSYIVHPHSASVAAGDFNNHCFHFCYLQQMLSVPPYSTPSLPPKLLSNVVAPKMMLHKNPSRHWTSLLWVNRGFSVLASDCPWKNGSIWSTIALYMFNLHIPLGYGGLSIVTSLLEEPVLDPQTQEVSLPVVLMLELSGTLFLLSKNIKPQYDLVDFFKDDKISKERNWLLASALGFGFLSLLVFLHPSLMTDYMGLRLV</sequence>
<gene>
    <name evidence="2" type="ORF">EZV62_020433</name>
</gene>
<reference evidence="3" key="1">
    <citation type="journal article" date="2019" name="Gigascience">
        <title>De novo genome assembly of the endangered Acer yangbiense, a plant species with extremely small populations endemic to Yunnan Province, China.</title>
        <authorList>
            <person name="Yang J."/>
            <person name="Wariss H.M."/>
            <person name="Tao L."/>
            <person name="Zhang R."/>
            <person name="Yun Q."/>
            <person name="Hollingsworth P."/>
            <person name="Dao Z."/>
            <person name="Luo G."/>
            <person name="Guo H."/>
            <person name="Ma Y."/>
            <person name="Sun W."/>
        </authorList>
    </citation>
    <scope>NUCLEOTIDE SEQUENCE [LARGE SCALE GENOMIC DNA]</scope>
    <source>
        <strain evidence="3">cv. Malutang</strain>
    </source>
</reference>
<dbReference type="Proteomes" id="UP000323000">
    <property type="component" value="Chromosome 9"/>
</dbReference>
<keyword evidence="3" id="KW-1185">Reference proteome</keyword>
<comment type="caution">
    <text evidence="2">The sequence shown here is derived from an EMBL/GenBank/DDBJ whole genome shotgun (WGS) entry which is preliminary data.</text>
</comment>
<accession>A0A5C7HE13</accession>
<keyword evidence="1" id="KW-1133">Transmembrane helix</keyword>
<dbReference type="EMBL" id="VAHF01000009">
    <property type="protein sequence ID" value="TXG55177.1"/>
    <property type="molecule type" value="Genomic_DNA"/>
</dbReference>
<keyword evidence="1" id="KW-0472">Membrane</keyword>
<feature type="transmembrane region" description="Helical" evidence="1">
    <location>
        <begin position="178"/>
        <end position="199"/>
    </location>
</feature>
<dbReference type="PANTHER" id="PTHR43592:SF4">
    <property type="entry name" value="CAAX AMINO TERMINAL PROTEASE FAMILY PROTEIN"/>
    <property type="match status" value="1"/>
</dbReference>
<name>A0A5C7HE13_9ROSI</name>
<evidence type="ECO:0000313" key="2">
    <source>
        <dbReference type="EMBL" id="TXG55177.1"/>
    </source>
</evidence>
<evidence type="ECO:0000313" key="3">
    <source>
        <dbReference type="Proteomes" id="UP000323000"/>
    </source>
</evidence>
<evidence type="ECO:0000256" key="1">
    <source>
        <dbReference type="SAM" id="Phobius"/>
    </source>
</evidence>
<keyword evidence="1" id="KW-0812">Transmembrane</keyword>
<dbReference type="OrthoDB" id="1742244at2759"/>
<proteinExistence type="predicted"/>
<organism evidence="2 3">
    <name type="scientific">Acer yangbiense</name>
    <dbReference type="NCBI Taxonomy" id="1000413"/>
    <lineage>
        <taxon>Eukaryota</taxon>
        <taxon>Viridiplantae</taxon>
        <taxon>Streptophyta</taxon>
        <taxon>Embryophyta</taxon>
        <taxon>Tracheophyta</taxon>
        <taxon>Spermatophyta</taxon>
        <taxon>Magnoliopsida</taxon>
        <taxon>eudicotyledons</taxon>
        <taxon>Gunneridae</taxon>
        <taxon>Pentapetalae</taxon>
        <taxon>rosids</taxon>
        <taxon>malvids</taxon>
        <taxon>Sapindales</taxon>
        <taxon>Sapindaceae</taxon>
        <taxon>Hippocastanoideae</taxon>
        <taxon>Acereae</taxon>
        <taxon>Acer</taxon>
    </lineage>
</organism>
<dbReference type="PANTHER" id="PTHR43592">
    <property type="entry name" value="CAAX AMINO TERMINAL PROTEASE"/>
    <property type="match status" value="1"/>
</dbReference>
<protein>
    <submittedName>
        <fullName evidence="2">Uncharacterized protein</fullName>
    </submittedName>
</protein>